<protein>
    <submittedName>
        <fullName evidence="2">Uncharacterized protein</fullName>
    </submittedName>
</protein>
<proteinExistence type="predicted"/>
<keyword evidence="3" id="KW-1185">Reference proteome</keyword>
<sequence>MSTAYDEVWRSANEKRRATTLHIKTWRSHIMMLPVVIAIFLAYLILQPATPLGFLAVLALACPIAFVVVKILNYCERFIKPPKQD</sequence>
<evidence type="ECO:0000313" key="2">
    <source>
        <dbReference type="EMBL" id="UOO89710.1"/>
    </source>
</evidence>
<name>A0ABY4E1Q6_9NEIS</name>
<feature type="transmembrane region" description="Helical" evidence="1">
    <location>
        <begin position="26"/>
        <end position="46"/>
    </location>
</feature>
<organism evidence="2 3">
    <name type="scientific">Vitreoscilla massiliensis</name>
    <dbReference type="NCBI Taxonomy" id="1689272"/>
    <lineage>
        <taxon>Bacteria</taxon>
        <taxon>Pseudomonadati</taxon>
        <taxon>Pseudomonadota</taxon>
        <taxon>Betaproteobacteria</taxon>
        <taxon>Neisseriales</taxon>
        <taxon>Neisseriaceae</taxon>
        <taxon>Vitreoscilla</taxon>
    </lineage>
</organism>
<keyword evidence="1" id="KW-0812">Transmembrane</keyword>
<gene>
    <name evidence="2" type="ORF">LVJ82_01595</name>
</gene>
<dbReference type="RefSeq" id="WP_058305592.1">
    <property type="nucleotide sequence ID" value="NZ_CABKVG010000007.1"/>
</dbReference>
<evidence type="ECO:0000256" key="1">
    <source>
        <dbReference type="SAM" id="Phobius"/>
    </source>
</evidence>
<accession>A0ABY4E1Q6</accession>
<feature type="transmembrane region" description="Helical" evidence="1">
    <location>
        <begin position="52"/>
        <end position="73"/>
    </location>
</feature>
<dbReference type="EMBL" id="CP091511">
    <property type="protein sequence ID" value="UOO89710.1"/>
    <property type="molecule type" value="Genomic_DNA"/>
</dbReference>
<keyword evidence="1" id="KW-1133">Transmembrane helix</keyword>
<evidence type="ECO:0000313" key="3">
    <source>
        <dbReference type="Proteomes" id="UP000832011"/>
    </source>
</evidence>
<keyword evidence="1" id="KW-0472">Membrane</keyword>
<dbReference type="Proteomes" id="UP000832011">
    <property type="component" value="Chromosome"/>
</dbReference>
<reference evidence="2 3" key="1">
    <citation type="journal article" date="2022" name="Res Sq">
        <title>Evolution of multicellular longitudinally dividing oral cavity symbionts (Neisseriaceae).</title>
        <authorList>
            <person name="Nyongesa S."/>
            <person name="Weber P."/>
            <person name="Bernet E."/>
            <person name="Pullido F."/>
            <person name="Nieckarz M."/>
            <person name="Delaby M."/>
            <person name="Nieves C."/>
            <person name="Viehboeck T."/>
            <person name="Krause N."/>
            <person name="Rivera-Millot A."/>
            <person name="Nakamura A."/>
            <person name="Vischer N."/>
            <person name="VanNieuwenhze M."/>
            <person name="Brun Y."/>
            <person name="Cava F."/>
            <person name="Bulgheresi S."/>
            <person name="Veyrier F."/>
        </authorList>
    </citation>
    <scope>NUCLEOTIDE SEQUENCE [LARGE SCALE GENOMIC DNA]</scope>
    <source>
        <strain evidence="2 3">SN4</strain>
    </source>
</reference>